<accession>A0ABM8ZSW2</accession>
<keyword evidence="3" id="KW-1185">Reference proteome</keyword>
<reference evidence="2" key="1">
    <citation type="submission" date="2021-11" db="EMBL/GenBank/DDBJ databases">
        <authorList>
            <person name="Rodrigo-Torres L."/>
            <person name="Arahal R. D."/>
            <person name="Lucena T."/>
        </authorList>
    </citation>
    <scope>NUCLEOTIDE SEQUENCE</scope>
    <source>
        <strain evidence="2">CECT 7929</strain>
    </source>
</reference>
<sequence>MKQMRVLLMSLSLLGLTACVSQHSGIQPANIANMKTNGLIIWANGIEQELLVSPSGSTLTFFEDSVLFANQGMLIFSRIDSARNGECEHYYNESVRTSRLTVCPNGEITRFEDGNVVNVGEFIRFEPVE</sequence>
<feature type="chain" id="PRO_5045077630" description="Lipoprotein" evidence="1">
    <location>
        <begin position="24"/>
        <end position="129"/>
    </location>
</feature>
<protein>
    <recommendedName>
        <fullName evidence="4">Lipoprotein</fullName>
    </recommendedName>
</protein>
<evidence type="ECO:0008006" key="4">
    <source>
        <dbReference type="Google" id="ProtNLM"/>
    </source>
</evidence>
<evidence type="ECO:0000256" key="1">
    <source>
        <dbReference type="SAM" id="SignalP"/>
    </source>
</evidence>
<comment type="caution">
    <text evidence="2">The sequence shown here is derived from an EMBL/GenBank/DDBJ whole genome shotgun (WGS) entry which is preliminary data.</text>
</comment>
<dbReference type="EMBL" id="CAKLDI010000001">
    <property type="protein sequence ID" value="CAH0533401.1"/>
    <property type="molecule type" value="Genomic_DNA"/>
</dbReference>
<name>A0ABM8ZSW2_9VIBR</name>
<evidence type="ECO:0000313" key="2">
    <source>
        <dbReference type="EMBL" id="CAH0533401.1"/>
    </source>
</evidence>
<keyword evidence="1" id="KW-0732">Signal</keyword>
<proteinExistence type="predicted"/>
<feature type="signal peptide" evidence="1">
    <location>
        <begin position="1"/>
        <end position="23"/>
    </location>
</feature>
<dbReference type="RefSeq" id="WP_237465820.1">
    <property type="nucleotide sequence ID" value="NZ_CAKLDI010000001.1"/>
</dbReference>
<dbReference type="PROSITE" id="PS51257">
    <property type="entry name" value="PROKAR_LIPOPROTEIN"/>
    <property type="match status" value="1"/>
</dbReference>
<evidence type="ECO:0000313" key="3">
    <source>
        <dbReference type="Proteomes" id="UP000838672"/>
    </source>
</evidence>
<gene>
    <name evidence="2" type="ORF">VST7929_01267</name>
</gene>
<organism evidence="2 3">
    <name type="scientific">Vibrio stylophorae</name>
    <dbReference type="NCBI Taxonomy" id="659351"/>
    <lineage>
        <taxon>Bacteria</taxon>
        <taxon>Pseudomonadati</taxon>
        <taxon>Pseudomonadota</taxon>
        <taxon>Gammaproteobacteria</taxon>
        <taxon>Vibrionales</taxon>
        <taxon>Vibrionaceae</taxon>
        <taxon>Vibrio</taxon>
    </lineage>
</organism>
<dbReference type="Proteomes" id="UP000838672">
    <property type="component" value="Unassembled WGS sequence"/>
</dbReference>